<sequence length="376" mass="43301">MIQEEVISNTPTDEIAEILNKKTPETLKKHITELMTKSVACFAYGRPHALPCVYYDTSKEKNEKGEYPLLREVNMVSNTKLYAQHQHVYHCLEEALEYGFTMTYSYIRESHPQIWKDEKELATIVDSCLDYLDRDRQIIHIDDVEFPMLCGDVFVQKQDCSVLDTEGKYMVYPLPNADEYKVEDFEFPENLSCLLLVQSSSFLFLLKEIKFFEQCKKDGKPVCAISFANVLDDNTQKFIGLVSKACEKNGIPVKIMTDATSLAVHQFVLPLKHGYATGEGKRTEPVCPSAKWVGLTKDEITKKISFMYRMAIPEPTKKNYFDVIDECTTLGEEKIAQELREMMATQYAMSLLQIVAMVPCDFYIQWEDVFSKREGF</sequence>
<proteinExistence type="predicted"/>
<protein>
    <recommendedName>
        <fullName evidence="1">Topoisomerase 6 subunit A/Spo11 TOPRIM domain-containing protein</fullName>
    </recommendedName>
</protein>
<evidence type="ECO:0000259" key="1">
    <source>
        <dbReference type="Pfam" id="PF21180"/>
    </source>
</evidence>
<evidence type="ECO:0000313" key="3">
    <source>
        <dbReference type="Proteomes" id="UP000193719"/>
    </source>
</evidence>
<name>A0A1Y1V1E0_9FUNG</name>
<dbReference type="GO" id="GO:0005694">
    <property type="term" value="C:chromosome"/>
    <property type="evidence" value="ECO:0007669"/>
    <property type="project" value="InterPro"/>
</dbReference>
<organism evidence="2 3">
    <name type="scientific">Piromyces finnis</name>
    <dbReference type="NCBI Taxonomy" id="1754191"/>
    <lineage>
        <taxon>Eukaryota</taxon>
        <taxon>Fungi</taxon>
        <taxon>Fungi incertae sedis</taxon>
        <taxon>Chytridiomycota</taxon>
        <taxon>Chytridiomycota incertae sedis</taxon>
        <taxon>Neocallimastigomycetes</taxon>
        <taxon>Neocallimastigales</taxon>
        <taxon>Neocallimastigaceae</taxon>
        <taxon>Piromyces</taxon>
    </lineage>
</organism>
<gene>
    <name evidence="2" type="ORF">BCR36DRAFT_334129</name>
</gene>
<evidence type="ECO:0000313" key="2">
    <source>
        <dbReference type="EMBL" id="ORX44886.1"/>
    </source>
</evidence>
<dbReference type="GO" id="GO:0003677">
    <property type="term" value="F:DNA binding"/>
    <property type="evidence" value="ECO:0007669"/>
    <property type="project" value="InterPro"/>
</dbReference>
<dbReference type="InterPro" id="IPR036078">
    <property type="entry name" value="Spo11/TopoVI_A_sf"/>
</dbReference>
<accession>A0A1Y1V1E0</accession>
<dbReference type="SUPFAM" id="SSF56726">
    <property type="entry name" value="DNA topoisomerase IV, alpha subunit"/>
    <property type="match status" value="1"/>
</dbReference>
<dbReference type="EMBL" id="MCFH01000043">
    <property type="protein sequence ID" value="ORX44886.1"/>
    <property type="molecule type" value="Genomic_DNA"/>
</dbReference>
<comment type="caution">
    <text evidence="2">The sequence shown here is derived from an EMBL/GenBank/DDBJ whole genome shotgun (WGS) entry which is preliminary data.</text>
</comment>
<dbReference type="OrthoDB" id="2108121at2759"/>
<keyword evidence="3" id="KW-1185">Reference proteome</keyword>
<dbReference type="InterPro" id="IPR034136">
    <property type="entry name" value="TOPRIM_Topo6A/Spo11"/>
</dbReference>
<dbReference type="Pfam" id="PF21180">
    <property type="entry name" value="TOP6A-Spo11_Toprim"/>
    <property type="match status" value="1"/>
</dbReference>
<reference evidence="2 3" key="2">
    <citation type="submission" date="2016-08" db="EMBL/GenBank/DDBJ databases">
        <title>Pervasive Adenine N6-methylation of Active Genes in Fungi.</title>
        <authorList>
            <consortium name="DOE Joint Genome Institute"/>
            <person name="Mondo S.J."/>
            <person name="Dannebaum R.O."/>
            <person name="Kuo R.C."/>
            <person name="Labutti K."/>
            <person name="Haridas S."/>
            <person name="Kuo A."/>
            <person name="Salamov A."/>
            <person name="Ahrendt S.R."/>
            <person name="Lipzen A."/>
            <person name="Sullivan W."/>
            <person name="Andreopoulos W.B."/>
            <person name="Clum A."/>
            <person name="Lindquist E."/>
            <person name="Daum C."/>
            <person name="Ramamoorthy G.K."/>
            <person name="Gryganskyi A."/>
            <person name="Culley D."/>
            <person name="Magnuson J.K."/>
            <person name="James T.Y."/>
            <person name="O'Malley M.A."/>
            <person name="Stajich J.E."/>
            <person name="Spatafora J.W."/>
            <person name="Visel A."/>
            <person name="Grigoriev I.V."/>
        </authorList>
    </citation>
    <scope>NUCLEOTIDE SEQUENCE [LARGE SCALE GENOMIC DNA]</scope>
    <source>
        <strain evidence="3">finn</strain>
    </source>
</reference>
<feature type="domain" description="Topoisomerase 6 subunit A/Spo11 TOPRIM" evidence="1">
    <location>
        <begin position="232"/>
        <end position="350"/>
    </location>
</feature>
<reference evidence="2 3" key="1">
    <citation type="submission" date="2016-08" db="EMBL/GenBank/DDBJ databases">
        <title>Genomes of anaerobic fungi encode conserved fungal cellulosomes for biomass hydrolysis.</title>
        <authorList>
            <consortium name="DOE Joint Genome Institute"/>
            <person name="Haitjema C.H."/>
            <person name="Gilmore S.P."/>
            <person name="Henske J.K."/>
            <person name="Solomon K.V."/>
            <person name="De Groot R."/>
            <person name="Kuo A."/>
            <person name="Mondo S.J."/>
            <person name="Salamov A.A."/>
            <person name="Labutti K."/>
            <person name="Zhao Z."/>
            <person name="Chiniquy J."/>
            <person name="Barry K."/>
            <person name="Brewer H.M."/>
            <person name="Purvine S.O."/>
            <person name="Wright A.T."/>
            <person name="Boxma B."/>
            <person name="Van Alen T."/>
            <person name="Hackstein J.H."/>
            <person name="Baker S.E."/>
            <person name="Grigoriev I.V."/>
            <person name="O'Malley M.A."/>
        </authorList>
    </citation>
    <scope>NUCLEOTIDE SEQUENCE [LARGE SCALE GENOMIC DNA]</scope>
    <source>
        <strain evidence="3">finn</strain>
    </source>
</reference>
<dbReference type="AlphaFoldDB" id="A0A1Y1V1E0"/>
<dbReference type="Proteomes" id="UP000193719">
    <property type="component" value="Unassembled WGS sequence"/>
</dbReference>